<keyword evidence="2" id="KW-1185">Reference proteome</keyword>
<evidence type="ECO:0000313" key="2">
    <source>
        <dbReference type="Proteomes" id="UP000887564"/>
    </source>
</evidence>
<sequence length="100" mass="11738">MFVVLALAKWPPPSYHRADLIMKCYDQVVECEGRLIGYLMDVIDCLSENECRPIFVQFSKWAEEALDNERADDKALRLITVFNIFNRFLACSRFLLLFQL</sequence>
<evidence type="ECO:0000313" key="3">
    <source>
        <dbReference type="WBParaSite" id="PEQ_0000574401-mRNA-1"/>
    </source>
</evidence>
<dbReference type="Proteomes" id="UP000887564">
    <property type="component" value="Unplaced"/>
</dbReference>
<proteinExistence type="predicted"/>
<name>A0A914RUT0_PAREQ</name>
<dbReference type="AlphaFoldDB" id="A0A914RUT0"/>
<organism evidence="2 3">
    <name type="scientific">Parascaris equorum</name>
    <name type="common">Equine roundworm</name>
    <dbReference type="NCBI Taxonomy" id="6256"/>
    <lineage>
        <taxon>Eukaryota</taxon>
        <taxon>Metazoa</taxon>
        <taxon>Ecdysozoa</taxon>
        <taxon>Nematoda</taxon>
        <taxon>Chromadorea</taxon>
        <taxon>Rhabditida</taxon>
        <taxon>Spirurina</taxon>
        <taxon>Ascaridomorpha</taxon>
        <taxon>Ascaridoidea</taxon>
        <taxon>Ascarididae</taxon>
        <taxon>Parascaris</taxon>
    </lineage>
</organism>
<evidence type="ECO:0000259" key="1">
    <source>
        <dbReference type="Pfam" id="PF08146"/>
    </source>
</evidence>
<accession>A0A914RUT0</accession>
<feature type="domain" description="BP28 C-terminal" evidence="1">
    <location>
        <begin position="26"/>
        <end position="91"/>
    </location>
</feature>
<dbReference type="Pfam" id="PF08146">
    <property type="entry name" value="BP28CT"/>
    <property type="match status" value="1"/>
</dbReference>
<reference evidence="3" key="1">
    <citation type="submission" date="2022-11" db="UniProtKB">
        <authorList>
            <consortium name="WormBaseParasite"/>
        </authorList>
    </citation>
    <scope>IDENTIFICATION</scope>
</reference>
<dbReference type="WBParaSite" id="PEQ_0000574401-mRNA-1">
    <property type="protein sequence ID" value="PEQ_0000574401-mRNA-1"/>
    <property type="gene ID" value="PEQ_0000574401"/>
</dbReference>
<dbReference type="InterPro" id="IPR012954">
    <property type="entry name" value="BP28_C_dom"/>
</dbReference>
<protein>
    <submittedName>
        <fullName evidence="3">BP28 C-terminal domain-containing protein</fullName>
    </submittedName>
</protein>